<evidence type="ECO:0000313" key="3">
    <source>
        <dbReference type="Proteomes" id="UP001209878"/>
    </source>
</evidence>
<organism evidence="2 3">
    <name type="scientific">Ridgeia piscesae</name>
    <name type="common">Tubeworm</name>
    <dbReference type="NCBI Taxonomy" id="27915"/>
    <lineage>
        <taxon>Eukaryota</taxon>
        <taxon>Metazoa</taxon>
        <taxon>Spiralia</taxon>
        <taxon>Lophotrochozoa</taxon>
        <taxon>Annelida</taxon>
        <taxon>Polychaeta</taxon>
        <taxon>Sedentaria</taxon>
        <taxon>Canalipalpata</taxon>
        <taxon>Sabellida</taxon>
        <taxon>Siboglinidae</taxon>
        <taxon>Ridgeia</taxon>
    </lineage>
</organism>
<feature type="chain" id="PRO_5042199045" evidence="1">
    <location>
        <begin position="24"/>
        <end position="128"/>
    </location>
</feature>
<dbReference type="EMBL" id="JAODUO010003420">
    <property type="protein sequence ID" value="KAK2147515.1"/>
    <property type="molecule type" value="Genomic_DNA"/>
</dbReference>
<keyword evidence="1" id="KW-0732">Signal</keyword>
<feature type="signal peptide" evidence="1">
    <location>
        <begin position="1"/>
        <end position="23"/>
    </location>
</feature>
<gene>
    <name evidence="2" type="ORF">NP493_3435g00004</name>
</gene>
<dbReference type="AlphaFoldDB" id="A0AAD9J878"/>
<reference evidence="2" key="1">
    <citation type="journal article" date="2023" name="Mol. Biol. Evol.">
        <title>Third-Generation Sequencing Reveals the Adaptive Role of the Epigenome in Three Deep-Sea Polychaetes.</title>
        <authorList>
            <person name="Perez M."/>
            <person name="Aroh O."/>
            <person name="Sun Y."/>
            <person name="Lan Y."/>
            <person name="Juniper S.K."/>
            <person name="Young C.R."/>
            <person name="Angers B."/>
            <person name="Qian P.Y."/>
        </authorList>
    </citation>
    <scope>NUCLEOTIDE SEQUENCE</scope>
    <source>
        <strain evidence="2">R07B-5</strain>
    </source>
</reference>
<evidence type="ECO:0000313" key="2">
    <source>
        <dbReference type="EMBL" id="KAK2147515.1"/>
    </source>
</evidence>
<dbReference type="Proteomes" id="UP001209878">
    <property type="component" value="Unassembled WGS sequence"/>
</dbReference>
<comment type="caution">
    <text evidence="2">The sequence shown here is derived from an EMBL/GenBank/DDBJ whole genome shotgun (WGS) entry which is preliminary data.</text>
</comment>
<sequence>MNALKWTLALLVLCVALAPLIDASTEDEEGQIIPDVTLIPNLPSDIVIIPDVRSADVLIPDVRLAPGTARRSMIASYGQQSRQMIAILVTATSTMFLYLTCSGNATITCDVTQRRDDRAVTATPRCSV</sequence>
<accession>A0AAD9J878</accession>
<evidence type="ECO:0000256" key="1">
    <source>
        <dbReference type="SAM" id="SignalP"/>
    </source>
</evidence>
<keyword evidence="3" id="KW-1185">Reference proteome</keyword>
<proteinExistence type="predicted"/>
<name>A0AAD9J878_RIDPI</name>
<protein>
    <submittedName>
        <fullName evidence="2">Uncharacterized protein</fullName>
    </submittedName>
</protein>